<dbReference type="AlphaFoldDB" id="A0A1H8Z1Y5"/>
<reference evidence="1 2" key="1">
    <citation type="submission" date="2016-10" db="EMBL/GenBank/DDBJ databases">
        <authorList>
            <person name="de Groot N.N."/>
        </authorList>
    </citation>
    <scope>NUCLEOTIDE SEQUENCE [LARGE SCALE GENOMIC DNA]</scope>
    <source>
        <strain evidence="1 2">DSM 21633</strain>
    </source>
</reference>
<dbReference type="PANTHER" id="PTHR36441">
    <property type="entry name" value="HYPOTHETICAL CYTOSOLIC PROTEIN"/>
    <property type="match status" value="1"/>
</dbReference>
<protein>
    <recommendedName>
        <fullName evidence="3">YlxP-like protein</fullName>
    </recommendedName>
</protein>
<dbReference type="PANTHER" id="PTHR36441:SF1">
    <property type="entry name" value="DUF503 DOMAIN-CONTAINING PROTEIN"/>
    <property type="match status" value="1"/>
</dbReference>
<evidence type="ECO:0008006" key="3">
    <source>
        <dbReference type="Google" id="ProtNLM"/>
    </source>
</evidence>
<evidence type="ECO:0000313" key="1">
    <source>
        <dbReference type="EMBL" id="SEP58499.1"/>
    </source>
</evidence>
<dbReference type="InterPro" id="IPR007546">
    <property type="entry name" value="DUF503"/>
</dbReference>
<dbReference type="Proteomes" id="UP000199427">
    <property type="component" value="Unassembled WGS sequence"/>
</dbReference>
<dbReference type="SUPFAM" id="SSF103007">
    <property type="entry name" value="Hypothetical protein TT1725"/>
    <property type="match status" value="1"/>
</dbReference>
<organism evidence="1 2">
    <name type="scientific">Piscibacillus halophilus</name>
    <dbReference type="NCBI Taxonomy" id="571933"/>
    <lineage>
        <taxon>Bacteria</taxon>
        <taxon>Bacillati</taxon>
        <taxon>Bacillota</taxon>
        <taxon>Bacilli</taxon>
        <taxon>Bacillales</taxon>
        <taxon>Bacillaceae</taxon>
        <taxon>Piscibacillus</taxon>
    </lineage>
</organism>
<dbReference type="EMBL" id="FOES01000001">
    <property type="protein sequence ID" value="SEP58499.1"/>
    <property type="molecule type" value="Genomic_DNA"/>
</dbReference>
<gene>
    <name evidence="1" type="ORF">SAMN05216362_101177</name>
</gene>
<sequence length="92" mass="10935">MIGYVYVECMLYDVHSLKEKRSIIKQTIHQTQHKFNISITEMDFHDLWQRCAFGIAAVAKEKVMAEKTLQEVVRTIDQRTDLEVTIVEYEWL</sequence>
<evidence type="ECO:0000313" key="2">
    <source>
        <dbReference type="Proteomes" id="UP000199427"/>
    </source>
</evidence>
<accession>A0A1H8Z1Y5</accession>
<name>A0A1H8Z1Y5_9BACI</name>
<dbReference type="OrthoDB" id="9809023at2"/>
<dbReference type="RefSeq" id="WP_091772121.1">
    <property type="nucleotide sequence ID" value="NZ_CAESCL010000004.1"/>
</dbReference>
<dbReference type="InterPro" id="IPR036746">
    <property type="entry name" value="TT1725-like_sf"/>
</dbReference>
<dbReference type="STRING" id="571933.SAMN05216362_101177"/>
<dbReference type="Gene3D" id="3.30.70.1120">
    <property type="entry name" value="TT1725-like"/>
    <property type="match status" value="1"/>
</dbReference>
<keyword evidence="2" id="KW-1185">Reference proteome</keyword>
<proteinExistence type="predicted"/>
<dbReference type="Pfam" id="PF04456">
    <property type="entry name" value="DUF503"/>
    <property type="match status" value="1"/>
</dbReference>